<dbReference type="GO" id="GO:0042054">
    <property type="term" value="F:histone methyltransferase activity"/>
    <property type="evidence" value="ECO:0007669"/>
    <property type="project" value="InterPro"/>
</dbReference>
<dbReference type="GO" id="GO:0043565">
    <property type="term" value="F:sequence-specific DNA binding"/>
    <property type="evidence" value="ECO:0007669"/>
    <property type="project" value="InterPro"/>
</dbReference>
<dbReference type="Pfam" id="PF00856">
    <property type="entry name" value="SET"/>
    <property type="match status" value="1"/>
</dbReference>
<evidence type="ECO:0000256" key="5">
    <source>
        <dbReference type="ARBA" id="ARBA00022691"/>
    </source>
</evidence>
<dbReference type="SMART" id="SM00317">
    <property type="entry name" value="SET"/>
    <property type="match status" value="1"/>
</dbReference>
<dbReference type="Proteomes" id="UP000230233">
    <property type="component" value="Chromosome II"/>
</dbReference>
<dbReference type="GO" id="GO:0005634">
    <property type="term" value="C:nucleus"/>
    <property type="evidence" value="ECO:0007669"/>
    <property type="project" value="InterPro"/>
</dbReference>
<dbReference type="Gene3D" id="2.170.270.10">
    <property type="entry name" value="SET domain"/>
    <property type="match status" value="1"/>
</dbReference>
<dbReference type="STRING" id="1611254.A0A2G5V7K6"/>
<dbReference type="OrthoDB" id="5792673at2759"/>
<dbReference type="InterPro" id="IPR001214">
    <property type="entry name" value="SET_dom"/>
</dbReference>
<evidence type="ECO:0000313" key="16">
    <source>
        <dbReference type="EMBL" id="PIC47753.1"/>
    </source>
</evidence>
<dbReference type="GO" id="GO:0003700">
    <property type="term" value="F:DNA-binding transcription factor activity"/>
    <property type="evidence" value="ECO:0007669"/>
    <property type="project" value="InterPro"/>
</dbReference>
<dbReference type="InterPro" id="IPR013088">
    <property type="entry name" value="Znf_NHR/GATA"/>
</dbReference>
<evidence type="ECO:0000256" key="13">
    <source>
        <dbReference type="ARBA" id="ARBA00023242"/>
    </source>
</evidence>
<comment type="caution">
    <text evidence="16">The sequence shown here is derived from an EMBL/GenBank/DDBJ whole genome shotgun (WGS) entry which is preliminary data.</text>
</comment>
<dbReference type="InterPro" id="IPR001628">
    <property type="entry name" value="Znf_hrmn_rcpt"/>
</dbReference>
<evidence type="ECO:0000256" key="10">
    <source>
        <dbReference type="ARBA" id="ARBA00023125"/>
    </source>
</evidence>
<evidence type="ECO:0000256" key="8">
    <source>
        <dbReference type="ARBA" id="ARBA00022833"/>
    </source>
</evidence>
<evidence type="ECO:0000256" key="12">
    <source>
        <dbReference type="ARBA" id="ARBA00023170"/>
    </source>
</evidence>
<accession>A0A2G5V7K6</accession>
<evidence type="ECO:0000256" key="2">
    <source>
        <dbReference type="ARBA" id="ARBA00022454"/>
    </source>
</evidence>
<evidence type="ECO:0000256" key="7">
    <source>
        <dbReference type="ARBA" id="ARBA00022771"/>
    </source>
</evidence>
<dbReference type="EMBL" id="PDUG01000002">
    <property type="protein sequence ID" value="PIC47753.1"/>
    <property type="molecule type" value="Genomic_DNA"/>
</dbReference>
<dbReference type="GO" id="GO:0032259">
    <property type="term" value="P:methylation"/>
    <property type="evidence" value="ECO:0007669"/>
    <property type="project" value="UniProtKB-KW"/>
</dbReference>
<keyword evidence="12" id="KW-0675">Receptor</keyword>
<keyword evidence="13" id="KW-0539">Nucleus</keyword>
<proteinExistence type="predicted"/>
<gene>
    <name evidence="16" type="primary">Cnig_chr_II.g6990</name>
    <name evidence="16" type="ORF">B9Z55_006990</name>
</gene>
<organism evidence="16 17">
    <name type="scientific">Caenorhabditis nigoni</name>
    <dbReference type="NCBI Taxonomy" id="1611254"/>
    <lineage>
        <taxon>Eukaryota</taxon>
        <taxon>Metazoa</taxon>
        <taxon>Ecdysozoa</taxon>
        <taxon>Nematoda</taxon>
        <taxon>Chromadorea</taxon>
        <taxon>Rhabditida</taxon>
        <taxon>Rhabditina</taxon>
        <taxon>Rhabditomorpha</taxon>
        <taxon>Rhabditoidea</taxon>
        <taxon>Rhabditidae</taxon>
        <taxon>Peloderinae</taxon>
        <taxon>Caenorhabditis</taxon>
    </lineage>
</organism>
<dbReference type="SMART" id="SM00468">
    <property type="entry name" value="PreSET"/>
    <property type="match status" value="1"/>
</dbReference>
<reference evidence="17" key="1">
    <citation type="submission" date="2017-10" db="EMBL/GenBank/DDBJ databases">
        <title>Rapid genome shrinkage in a self-fertile nematode reveals novel sperm competition proteins.</title>
        <authorList>
            <person name="Yin D."/>
            <person name="Schwarz E.M."/>
            <person name="Thomas C.G."/>
            <person name="Felde R.L."/>
            <person name="Korf I.F."/>
            <person name="Cutter A.D."/>
            <person name="Schartner C.M."/>
            <person name="Ralston E.J."/>
            <person name="Meyer B.J."/>
            <person name="Haag E.S."/>
        </authorList>
    </citation>
    <scope>NUCLEOTIDE SEQUENCE [LARGE SCALE GENOMIC DNA]</scope>
    <source>
        <strain evidence="17">JU1422</strain>
    </source>
</reference>
<dbReference type="PROSITE" id="PS50280">
    <property type="entry name" value="SET"/>
    <property type="match status" value="1"/>
</dbReference>
<dbReference type="AlphaFoldDB" id="A0A2G5V7K6"/>
<dbReference type="Gene3D" id="3.30.50.10">
    <property type="entry name" value="Erythroid Transcription Factor GATA-1, subunit A"/>
    <property type="match status" value="1"/>
</dbReference>
<dbReference type="Pfam" id="PF00105">
    <property type="entry name" value="zf-C4"/>
    <property type="match status" value="1"/>
</dbReference>
<keyword evidence="10" id="KW-0238">DNA-binding</keyword>
<name>A0A2G5V7K6_9PELO</name>
<dbReference type="PROSITE" id="PS50867">
    <property type="entry name" value="PRE_SET"/>
    <property type="match status" value="1"/>
</dbReference>
<dbReference type="SUPFAM" id="SSF82199">
    <property type="entry name" value="SET domain"/>
    <property type="match status" value="1"/>
</dbReference>
<keyword evidence="6" id="KW-0479">Metal-binding</keyword>
<evidence type="ECO:0000256" key="4">
    <source>
        <dbReference type="ARBA" id="ARBA00022679"/>
    </source>
</evidence>
<evidence type="ECO:0008006" key="18">
    <source>
        <dbReference type="Google" id="ProtNLM"/>
    </source>
</evidence>
<feature type="domain" description="SET" evidence="14">
    <location>
        <begin position="91"/>
        <end position="208"/>
    </location>
</feature>
<dbReference type="GO" id="GO:0005694">
    <property type="term" value="C:chromosome"/>
    <property type="evidence" value="ECO:0007669"/>
    <property type="project" value="UniProtKB-SubCell"/>
</dbReference>
<keyword evidence="5" id="KW-0949">S-adenosyl-L-methionine</keyword>
<dbReference type="SUPFAM" id="SSF57716">
    <property type="entry name" value="Glucocorticoid receptor-like (DNA-binding domain)"/>
    <property type="match status" value="1"/>
</dbReference>
<evidence type="ECO:0000313" key="17">
    <source>
        <dbReference type="Proteomes" id="UP000230233"/>
    </source>
</evidence>
<feature type="domain" description="Pre-SET" evidence="15">
    <location>
        <begin position="31"/>
        <end position="88"/>
    </location>
</feature>
<keyword evidence="8" id="KW-0862">Zinc</keyword>
<keyword evidence="2" id="KW-0158">Chromosome</keyword>
<evidence type="ECO:0000259" key="14">
    <source>
        <dbReference type="PROSITE" id="PS50280"/>
    </source>
</evidence>
<keyword evidence="17" id="KW-1185">Reference proteome</keyword>
<sequence length="322" mass="37234">MDTLVFDTFKYTTRIIDFSGNLASRSATPTFVCHCSGQCTKHCECSSSIYSPKGTVEDMDQLMWDTVRECNENCECALWCGNRVAQKGAMYPVEIFARDPWCGWGVRASVDIPFGTFIGEYAGELIDDDEATERHDSTFLFETRVGPETLTIDAKYSGNYTRFINHSCSPNVKVANVSWDYDEIQLIHMCFYTDKLIKKREELTIDYGEAWWANKKIRSLKMFCTFKKQDSRSQCIAKRKKAERRKIPKNICRVCGAKAKKFSYGVILCNSCRNFFANYQEEFLKKCRELYLLDKTKPIVLDQDGRKIMMKIPCTYIMEIVI</sequence>
<keyword evidence="3" id="KW-0489">Methyltransferase</keyword>
<dbReference type="GO" id="GO:0008270">
    <property type="term" value="F:zinc ion binding"/>
    <property type="evidence" value="ECO:0007669"/>
    <property type="project" value="UniProtKB-KW"/>
</dbReference>
<keyword evidence="9" id="KW-0805">Transcription regulation</keyword>
<dbReference type="InterPro" id="IPR046341">
    <property type="entry name" value="SET_dom_sf"/>
</dbReference>
<dbReference type="InterPro" id="IPR050973">
    <property type="entry name" value="H3K9_Histone-Lys_N-MTase"/>
</dbReference>
<keyword evidence="11" id="KW-0804">Transcription</keyword>
<dbReference type="InterPro" id="IPR007728">
    <property type="entry name" value="Pre-SET_dom"/>
</dbReference>
<evidence type="ECO:0000259" key="15">
    <source>
        <dbReference type="PROSITE" id="PS50867"/>
    </source>
</evidence>
<evidence type="ECO:0000256" key="11">
    <source>
        <dbReference type="ARBA" id="ARBA00023163"/>
    </source>
</evidence>
<evidence type="ECO:0000256" key="3">
    <source>
        <dbReference type="ARBA" id="ARBA00022603"/>
    </source>
</evidence>
<evidence type="ECO:0000256" key="1">
    <source>
        <dbReference type="ARBA" id="ARBA00004286"/>
    </source>
</evidence>
<protein>
    <recommendedName>
        <fullName evidence="18">SET domain-containing protein</fullName>
    </recommendedName>
</protein>
<keyword evidence="7" id="KW-0863">Zinc-finger</keyword>
<comment type="subcellular location">
    <subcellularLocation>
        <location evidence="1">Chromosome</location>
    </subcellularLocation>
</comment>
<dbReference type="PANTHER" id="PTHR46223">
    <property type="entry name" value="HISTONE-LYSINE N-METHYLTRANSFERASE SUV39H"/>
    <property type="match status" value="1"/>
</dbReference>
<dbReference type="PANTHER" id="PTHR46223:SF3">
    <property type="entry name" value="HISTONE-LYSINE N-METHYLTRANSFERASE SET-23"/>
    <property type="match status" value="1"/>
</dbReference>
<evidence type="ECO:0000256" key="9">
    <source>
        <dbReference type="ARBA" id="ARBA00023015"/>
    </source>
</evidence>
<keyword evidence="4" id="KW-0808">Transferase</keyword>
<evidence type="ECO:0000256" key="6">
    <source>
        <dbReference type="ARBA" id="ARBA00022723"/>
    </source>
</evidence>